<dbReference type="Gene3D" id="1.10.1200.10">
    <property type="entry name" value="ACP-like"/>
    <property type="match status" value="1"/>
</dbReference>
<dbReference type="RefSeq" id="WP_043782534.1">
    <property type="nucleotide sequence ID" value="NZ_JMQI01000043.1"/>
</dbReference>
<dbReference type="PROSITE" id="PS00012">
    <property type="entry name" value="PHOSPHOPANTETHEINE"/>
    <property type="match status" value="1"/>
</dbReference>
<dbReference type="InterPro" id="IPR009081">
    <property type="entry name" value="PP-bd_ACP"/>
</dbReference>
<dbReference type="SMART" id="SM00823">
    <property type="entry name" value="PKS_PP"/>
    <property type="match status" value="1"/>
</dbReference>
<dbReference type="EMBL" id="JMQI01000043">
    <property type="protein sequence ID" value="KDN20363.1"/>
    <property type="molecule type" value="Genomic_DNA"/>
</dbReference>
<protein>
    <recommendedName>
        <fullName evidence="3">Carrier domain-containing protein</fullName>
    </recommendedName>
</protein>
<feature type="domain" description="Carrier" evidence="3">
    <location>
        <begin position="3"/>
        <end position="81"/>
    </location>
</feature>
<evidence type="ECO:0000256" key="1">
    <source>
        <dbReference type="ARBA" id="ARBA00022450"/>
    </source>
</evidence>
<keyword evidence="1" id="KW-0596">Phosphopantetheine</keyword>
<dbReference type="OrthoDB" id="3537906at2"/>
<name>A0A066U806_9PSEU</name>
<dbReference type="Pfam" id="PF00550">
    <property type="entry name" value="PP-binding"/>
    <property type="match status" value="1"/>
</dbReference>
<keyword evidence="2" id="KW-0597">Phosphoprotein</keyword>
<evidence type="ECO:0000313" key="4">
    <source>
        <dbReference type="EMBL" id="KDN20363.1"/>
    </source>
</evidence>
<evidence type="ECO:0000313" key="5">
    <source>
        <dbReference type="Proteomes" id="UP000027345"/>
    </source>
</evidence>
<comment type="caution">
    <text evidence="4">The sequence shown here is derived from an EMBL/GenBank/DDBJ whole genome shotgun (WGS) entry which is preliminary data.</text>
</comment>
<keyword evidence="5" id="KW-1185">Reference proteome</keyword>
<evidence type="ECO:0000259" key="3">
    <source>
        <dbReference type="PROSITE" id="PS50075"/>
    </source>
</evidence>
<gene>
    <name evidence="4" type="ORF">DV20_20645</name>
</gene>
<dbReference type="InterPro" id="IPR020806">
    <property type="entry name" value="PKS_PP-bd"/>
</dbReference>
<accession>A0A066U806</accession>
<dbReference type="STRING" id="287986.DV20_20645"/>
<sequence>MSEFTLLELKEIMTASAGVDEGVELDGDIAGVEFSDLGYDSLALLELRSQVERRYGVVLPDDAVSETTTPGDAVAFVNDLLAKAAV</sequence>
<reference evidence="4 5" key="1">
    <citation type="submission" date="2014-05" db="EMBL/GenBank/DDBJ databases">
        <title>Draft genome sequence of Amycolatopsis rifamycinica DSM 46095.</title>
        <authorList>
            <person name="Lal R."/>
            <person name="Saxena A."/>
            <person name="Kumari R."/>
            <person name="Mukherjee U."/>
            <person name="Singh P."/>
            <person name="Sangwan N."/>
            <person name="Mahato N.K."/>
        </authorList>
    </citation>
    <scope>NUCLEOTIDE SEQUENCE [LARGE SCALE GENOMIC DNA]</scope>
    <source>
        <strain evidence="4 5">DSM 46095</strain>
    </source>
</reference>
<dbReference type="PROSITE" id="PS50075">
    <property type="entry name" value="CARRIER"/>
    <property type="match status" value="1"/>
</dbReference>
<dbReference type="Proteomes" id="UP000027345">
    <property type="component" value="Unassembled WGS sequence"/>
</dbReference>
<dbReference type="InterPro" id="IPR006162">
    <property type="entry name" value="Ppantetheine_attach_site"/>
</dbReference>
<dbReference type="GO" id="GO:0031177">
    <property type="term" value="F:phosphopantetheine binding"/>
    <property type="evidence" value="ECO:0007669"/>
    <property type="project" value="InterPro"/>
</dbReference>
<dbReference type="InterPro" id="IPR036736">
    <property type="entry name" value="ACP-like_sf"/>
</dbReference>
<proteinExistence type="predicted"/>
<organism evidence="4 5">
    <name type="scientific">Amycolatopsis rifamycinica</name>
    <dbReference type="NCBI Taxonomy" id="287986"/>
    <lineage>
        <taxon>Bacteria</taxon>
        <taxon>Bacillati</taxon>
        <taxon>Actinomycetota</taxon>
        <taxon>Actinomycetes</taxon>
        <taxon>Pseudonocardiales</taxon>
        <taxon>Pseudonocardiaceae</taxon>
        <taxon>Amycolatopsis</taxon>
    </lineage>
</organism>
<dbReference type="AlphaFoldDB" id="A0A066U806"/>
<evidence type="ECO:0000256" key="2">
    <source>
        <dbReference type="ARBA" id="ARBA00022553"/>
    </source>
</evidence>
<dbReference type="eggNOG" id="COG0236">
    <property type="taxonomic scope" value="Bacteria"/>
</dbReference>
<dbReference type="SUPFAM" id="SSF47336">
    <property type="entry name" value="ACP-like"/>
    <property type="match status" value="1"/>
</dbReference>